<evidence type="ECO:0000313" key="12">
    <source>
        <dbReference type="Proteomes" id="UP000677913"/>
    </source>
</evidence>
<dbReference type="FunFam" id="3.30.360.10:FF:000002">
    <property type="entry name" value="Glyceraldehyde-3-phosphate dehydrogenase"/>
    <property type="match status" value="1"/>
</dbReference>
<dbReference type="PIRSF" id="PIRSF000149">
    <property type="entry name" value="GAP_DH"/>
    <property type="match status" value="1"/>
</dbReference>
<dbReference type="FunFam" id="3.40.50.720:FF:000001">
    <property type="entry name" value="Glyceraldehyde-3-phosphate dehydrogenase"/>
    <property type="match status" value="1"/>
</dbReference>
<dbReference type="NCBIfam" id="TIGR01534">
    <property type="entry name" value="GAPDH-I"/>
    <property type="match status" value="1"/>
</dbReference>
<organism evidence="11 12">
    <name type="scientific">Actinocrinis puniceicyclus</name>
    <dbReference type="NCBI Taxonomy" id="977794"/>
    <lineage>
        <taxon>Bacteria</taxon>
        <taxon>Bacillati</taxon>
        <taxon>Actinomycetota</taxon>
        <taxon>Actinomycetes</taxon>
        <taxon>Catenulisporales</taxon>
        <taxon>Actinospicaceae</taxon>
        <taxon>Actinocrinis</taxon>
    </lineage>
</organism>
<feature type="binding site" evidence="5">
    <location>
        <begin position="152"/>
        <end position="154"/>
    </location>
    <ligand>
        <name>D-glyceraldehyde 3-phosphate</name>
        <dbReference type="ChEBI" id="CHEBI:59776"/>
    </ligand>
</feature>
<dbReference type="RefSeq" id="WP_211470160.1">
    <property type="nucleotide sequence ID" value="NZ_JAGSXH010000099.1"/>
</dbReference>
<dbReference type="CDD" id="cd18126">
    <property type="entry name" value="GAPDH_I_C"/>
    <property type="match status" value="1"/>
</dbReference>
<dbReference type="CDD" id="cd05214">
    <property type="entry name" value="GAPDH_I_N"/>
    <property type="match status" value="1"/>
</dbReference>
<dbReference type="InterPro" id="IPR006424">
    <property type="entry name" value="Glyceraldehyde-3-P_DH_1"/>
</dbReference>
<dbReference type="InterPro" id="IPR020828">
    <property type="entry name" value="GlycerAld_3-P_DH_NAD(P)-bd"/>
</dbReference>
<dbReference type="InterPro" id="IPR036291">
    <property type="entry name" value="NAD(P)-bd_dom_sf"/>
</dbReference>
<comment type="subcellular location">
    <subcellularLocation>
        <location evidence="1">Cytoplasm</location>
    </subcellularLocation>
</comment>
<evidence type="ECO:0000313" key="11">
    <source>
        <dbReference type="EMBL" id="MBS2965762.1"/>
    </source>
</evidence>
<dbReference type="GO" id="GO:0004365">
    <property type="term" value="F:glyceraldehyde-3-phosphate dehydrogenase (NAD+) (phosphorylating) activity"/>
    <property type="evidence" value="ECO:0007669"/>
    <property type="project" value="UniProtKB-ARBA"/>
</dbReference>
<dbReference type="SUPFAM" id="SSF51735">
    <property type="entry name" value="NAD(P)-binding Rossmann-fold domains"/>
    <property type="match status" value="1"/>
</dbReference>
<dbReference type="Pfam" id="PF00044">
    <property type="entry name" value="Gp_dh_N"/>
    <property type="match status" value="1"/>
</dbReference>
<evidence type="ECO:0000256" key="2">
    <source>
        <dbReference type="ARBA" id="ARBA00007406"/>
    </source>
</evidence>
<keyword evidence="3 9" id="KW-0560">Oxidoreductase</keyword>
<feature type="binding site" evidence="5">
    <location>
        <position position="183"/>
    </location>
    <ligand>
        <name>D-glyceraldehyde 3-phosphate</name>
        <dbReference type="ChEBI" id="CHEBI:59776"/>
    </ligand>
</feature>
<dbReference type="Gene3D" id="3.30.360.10">
    <property type="entry name" value="Dihydrodipicolinate Reductase, domain 2"/>
    <property type="match status" value="1"/>
</dbReference>
<dbReference type="PROSITE" id="PS00071">
    <property type="entry name" value="GAPDH"/>
    <property type="match status" value="1"/>
</dbReference>
<feature type="binding site" evidence="5">
    <location>
        <begin position="211"/>
        <end position="212"/>
    </location>
    <ligand>
        <name>D-glyceraldehyde 3-phosphate</name>
        <dbReference type="ChEBI" id="CHEBI:59776"/>
    </ligand>
</feature>
<dbReference type="InterPro" id="IPR020829">
    <property type="entry name" value="GlycerAld_3-P_DH_cat"/>
</dbReference>
<feature type="site" description="Activates thiol group during catalysis" evidence="7">
    <location>
        <position position="180"/>
    </location>
</feature>
<dbReference type="EMBL" id="JAGSXH010000099">
    <property type="protein sequence ID" value="MBS2965762.1"/>
    <property type="molecule type" value="Genomic_DNA"/>
</dbReference>
<feature type="binding site" evidence="6">
    <location>
        <position position="316"/>
    </location>
    <ligand>
        <name>NAD(+)</name>
        <dbReference type="ChEBI" id="CHEBI:57540"/>
    </ligand>
</feature>
<evidence type="ECO:0000256" key="3">
    <source>
        <dbReference type="ARBA" id="ARBA00023002"/>
    </source>
</evidence>
<feature type="binding site" evidence="6">
    <location>
        <begin position="12"/>
        <end position="13"/>
    </location>
    <ligand>
        <name>NAD(+)</name>
        <dbReference type="ChEBI" id="CHEBI:57540"/>
    </ligand>
</feature>
<feature type="domain" description="Glyceraldehyde 3-phosphate dehydrogenase NAD(P) binding" evidence="10">
    <location>
        <begin position="3"/>
        <end position="153"/>
    </location>
</feature>
<dbReference type="PRINTS" id="PR00078">
    <property type="entry name" value="G3PDHDRGNASE"/>
</dbReference>
<dbReference type="Pfam" id="PF02800">
    <property type="entry name" value="Gp_dh_C"/>
    <property type="match status" value="1"/>
</dbReference>
<keyword evidence="6" id="KW-0547">Nucleotide-binding</keyword>
<evidence type="ECO:0000256" key="7">
    <source>
        <dbReference type="PIRSR" id="PIRSR000149-4"/>
    </source>
</evidence>
<feature type="binding site" evidence="6">
    <location>
        <position position="35"/>
    </location>
    <ligand>
        <name>NAD(+)</name>
        <dbReference type="ChEBI" id="CHEBI:57540"/>
    </ligand>
</feature>
<evidence type="ECO:0000256" key="9">
    <source>
        <dbReference type="RuleBase" id="RU361160"/>
    </source>
</evidence>
<feature type="active site" description="Nucleophile" evidence="4">
    <location>
        <position position="153"/>
    </location>
</feature>
<protein>
    <recommendedName>
        <fullName evidence="9">Glyceraldehyde-3-phosphate dehydrogenase</fullName>
        <ecNumber evidence="9">1.2.1.-</ecNumber>
    </recommendedName>
</protein>
<dbReference type="InterPro" id="IPR020830">
    <property type="entry name" value="GlycerAld_3-P_DH_AS"/>
</dbReference>
<sequence length="333" mass="35459">MTARIAINGFGRIGRGVLRAALAREDDLEIIAVNDLADAATLAHLLKFDSNLGTLPQTPRVEGDRMSLGETEIRVLSERSPEKLPWGALGIDVVIESTGRFTDRDKAEAHLTAGARRVIISAPASNADLTIAYGVNHDRFDPAVHTILSNASCTTNCLAPMAKVLDEAFGVVHGTMLTVHAYTQDQNLQDGPHRDLRRARAAAQNLVPTSTGAAKSIGLVLPSLKGRLDGYALRIPTPVGSLTDLTVEVSRDTDVAEVNAVYAAAADGALRGVLDYTEAAIVSSDIVGSRASCIFDAGLTKVIDSRHVKICGWYDNETGFSNRLLDTALHIVS</sequence>
<dbReference type="PANTHER" id="PTHR43148">
    <property type="entry name" value="GLYCERALDEHYDE-3-PHOSPHATE DEHYDROGENASE 2"/>
    <property type="match status" value="1"/>
</dbReference>
<evidence type="ECO:0000256" key="6">
    <source>
        <dbReference type="PIRSR" id="PIRSR000149-3"/>
    </source>
</evidence>
<feature type="binding site" evidence="5">
    <location>
        <position position="234"/>
    </location>
    <ligand>
        <name>D-glyceraldehyde 3-phosphate</name>
        <dbReference type="ChEBI" id="CHEBI:59776"/>
    </ligand>
</feature>
<proteinExistence type="inferred from homology"/>
<evidence type="ECO:0000256" key="8">
    <source>
        <dbReference type="RuleBase" id="RU000397"/>
    </source>
</evidence>
<dbReference type="SMART" id="SM00846">
    <property type="entry name" value="Gp_dh_N"/>
    <property type="match status" value="1"/>
</dbReference>
<comment type="similarity">
    <text evidence="2 8">Belongs to the glyceraldehyde-3-phosphate dehydrogenase family.</text>
</comment>
<evidence type="ECO:0000256" key="1">
    <source>
        <dbReference type="ARBA" id="ARBA00004496"/>
    </source>
</evidence>
<evidence type="ECO:0000256" key="5">
    <source>
        <dbReference type="PIRSR" id="PIRSR000149-2"/>
    </source>
</evidence>
<keyword evidence="12" id="KW-1185">Reference proteome</keyword>
<evidence type="ECO:0000256" key="4">
    <source>
        <dbReference type="PIRSR" id="PIRSR000149-1"/>
    </source>
</evidence>
<dbReference type="EC" id="1.2.1.-" evidence="9"/>
<dbReference type="InterPro" id="IPR020831">
    <property type="entry name" value="GlycerAld/Erythrose_P_DH"/>
</dbReference>
<gene>
    <name evidence="11" type="primary">gap</name>
    <name evidence="11" type="ORF">KGA66_22105</name>
</gene>
<accession>A0A8J7WTK8</accession>
<dbReference type="Gene3D" id="3.40.50.720">
    <property type="entry name" value="NAD(P)-binding Rossmann-like Domain"/>
    <property type="match status" value="1"/>
</dbReference>
<feature type="binding site" evidence="6">
    <location>
        <position position="79"/>
    </location>
    <ligand>
        <name>NAD(+)</name>
        <dbReference type="ChEBI" id="CHEBI:57540"/>
    </ligand>
</feature>
<dbReference type="Proteomes" id="UP000677913">
    <property type="component" value="Unassembled WGS sequence"/>
</dbReference>
<dbReference type="SUPFAM" id="SSF55347">
    <property type="entry name" value="Glyceraldehyde-3-phosphate dehydrogenase-like, C-terminal domain"/>
    <property type="match status" value="1"/>
</dbReference>
<dbReference type="GO" id="GO:0006006">
    <property type="term" value="P:glucose metabolic process"/>
    <property type="evidence" value="ECO:0007669"/>
    <property type="project" value="InterPro"/>
</dbReference>
<comment type="caution">
    <text evidence="11">The sequence shown here is derived from an EMBL/GenBank/DDBJ whole genome shotgun (WGS) entry which is preliminary data.</text>
</comment>
<dbReference type="GO" id="GO:0050661">
    <property type="term" value="F:NADP binding"/>
    <property type="evidence" value="ECO:0007669"/>
    <property type="project" value="InterPro"/>
</dbReference>
<feature type="binding site" evidence="6">
    <location>
        <position position="121"/>
    </location>
    <ligand>
        <name>NAD(+)</name>
        <dbReference type="ChEBI" id="CHEBI:57540"/>
    </ligand>
</feature>
<reference evidence="11" key="1">
    <citation type="submission" date="2021-04" db="EMBL/GenBank/DDBJ databases">
        <title>Genome based classification of Actinospica acidithermotolerans sp. nov., an actinobacterium isolated from an Indonesian hot spring.</title>
        <authorList>
            <person name="Kusuma A.B."/>
            <person name="Putra K.E."/>
            <person name="Nafisah S."/>
            <person name="Loh J."/>
            <person name="Nouioui I."/>
            <person name="Goodfellow M."/>
        </authorList>
    </citation>
    <scope>NUCLEOTIDE SEQUENCE</scope>
    <source>
        <strain evidence="11">DSM 45618</strain>
    </source>
</reference>
<dbReference type="AlphaFoldDB" id="A0A8J7WTK8"/>
<keyword evidence="6" id="KW-0520">NAD</keyword>
<name>A0A8J7WTK8_9ACTN</name>
<dbReference type="GO" id="GO:0051287">
    <property type="term" value="F:NAD binding"/>
    <property type="evidence" value="ECO:0007669"/>
    <property type="project" value="InterPro"/>
</dbReference>
<dbReference type="GO" id="GO:0005737">
    <property type="term" value="C:cytoplasm"/>
    <property type="evidence" value="ECO:0007669"/>
    <property type="project" value="UniProtKB-SubCell"/>
</dbReference>
<evidence type="ECO:0000259" key="10">
    <source>
        <dbReference type="SMART" id="SM00846"/>
    </source>
</evidence>